<dbReference type="InterPro" id="IPR022409">
    <property type="entry name" value="PKD/Chitinase_dom"/>
</dbReference>
<dbReference type="Gene3D" id="2.60.40.10">
    <property type="entry name" value="Immunoglobulins"/>
    <property type="match status" value="3"/>
</dbReference>
<dbReference type="NCBIfam" id="NF041518">
    <property type="entry name" value="choice_anch_Q"/>
    <property type="match status" value="2"/>
</dbReference>
<dbReference type="CDD" id="cd00146">
    <property type="entry name" value="PKD"/>
    <property type="match status" value="1"/>
</dbReference>
<dbReference type="SMART" id="SM00710">
    <property type="entry name" value="PbH1"/>
    <property type="match status" value="8"/>
</dbReference>
<dbReference type="RefSeq" id="WP_114065468.1">
    <property type="nucleotide sequence ID" value="NZ_CP030850.1"/>
</dbReference>
<dbReference type="PANTHER" id="PTHR11319">
    <property type="entry name" value="G PROTEIN-COUPLED RECEPTOR-RELATED"/>
    <property type="match status" value="1"/>
</dbReference>
<accession>A0A344TDG0</accession>
<reference evidence="2 3" key="1">
    <citation type="submission" date="2018-07" db="EMBL/GenBank/DDBJ databases">
        <title>Genome sequencing of Runella.</title>
        <authorList>
            <person name="Baek M.-G."/>
            <person name="Yi H."/>
        </authorList>
    </citation>
    <scope>NUCLEOTIDE SEQUENCE [LARGE SCALE GENOMIC DNA]</scope>
    <source>
        <strain evidence="2 3">HYN0085</strain>
    </source>
</reference>
<dbReference type="InterPro" id="IPR059226">
    <property type="entry name" value="Choice_anch_Q_dom"/>
</dbReference>
<sequence length="1425" mass="146743">MKISPCRKQNKSNGLKLLCLFLLTFVLFDLLSFRANATVFFVKPTATGTGDGSSWSNASGNLQVMIDGASANDEIWVAAGTYLPMAYPTGCTDCSSPRDYAFILKNQVKVYGGFAGTETSLSERTLMVIAANPSILSGDIGITNDNSDNTFHVIISVKDDSTTVLDGFTVTHGNASNGGEITVESFNVNKNKGGGMKNVFSTLTISNCSFIHNNAVYGGGMFNRECSLTINNSIFSANTATSNGGGINNDLCTLILSSCQFISNTALFGGGLWIWGRSTSITNTYFLNNEADFGGGIYNDAASTLTITKCNFSANVGNAKGGGIYNHITSSTIKQSNFYANTSAAGGGLYNLEASPNISNCSFSFNTATNGGGVMNQLGFDSTFINCTFYGNNATEHGGGIYNEGGQGGSGRTMALLTNCIFWGNAKNSDPTVPGADIENLITAFSGTGINYSILQLTNNTTNYPVATSSGLRSGNGMKFAIDPLFVNANDPDGADNVLSTADDGLTLQNSSPAAEEGSNVGITATADITGAPRIQNPRIDMGAYENQYIPPAPPFRRLYVKPTATGTGDGSSWANASDNLQAMIDSSYLKDEVWVAAGTYKPNAYPPGCTGCTSSSSYAFMLKNQVKVYGSFAGIETSLSERTPAVIAANPSILSGDIGTINDNNDNTSHVVLSADDDSTTVLDGFTITQANDGGMVILTSFTTITNCRFSVNRGVSGGGGMSLLDGASPIISYCVFSSNTVSNGGGGGMFISNSASFTITHCTFKNNAAILGGAMSASSVSSLKISNCTFSDNIATGDFLGGGGIFMSSSGSDTITNCTFIRNYATGYYSSGGAINTYNYALAIKNSIFWGNKKRGFFVSNIEGQGSAIVSYSDVEGGFSGINNINQDPLFVNQNDLDGADNIFGTADDGLALQNCSPAMNVGNNADIPLGISTDITGAARIHNITVDMGAYENQAGVMSVSIAVTPSDTVCAGTSVTFTATPIHVGLAPFYTFKVNGTSIQNGTSATFTTTNLANGDKVVVVLTSGACVVASDTITMIVNPLPIPTAGSNSPICAGDSLKLTSSGGISYAWTGPNSYSSSVQNPTFLHATPSLSGTYSVTVTAGNGCSATDSTIVLVHPLPIPSVSSNSPICAGSYLSLTASGGISYAWTGPNNFTSVTPNLGFLNASTLLSGMYTVKVTNANGCMAADSIVVAVNALPTPTAGSNSPICAGNTLQLTSSGGVVYAWTGPNNFSSSLQNPDIVNASTSSSGTYIVLVTNGNACTATASVEVVVNQIAPSISANPTTVNFGGNTTLTATGCGGTIHWSVANLITNPLTIKLDNTTTFTATCTVNGCTSVASNAVTVIVNGNPCQGQVTLVSPNNDYSSGAYQKMASATTGKITASNKINGTSQVIYTAKSVELKAGFRADNGVLFVAQVGGCH</sequence>
<dbReference type="InterPro" id="IPR006626">
    <property type="entry name" value="PbH1"/>
</dbReference>
<name>A0A344TDG0_9BACT</name>
<dbReference type="EMBL" id="CP030850">
    <property type="protein sequence ID" value="AXE16681.1"/>
    <property type="molecule type" value="Genomic_DNA"/>
</dbReference>
<dbReference type="Proteomes" id="UP000251993">
    <property type="component" value="Chromosome"/>
</dbReference>
<dbReference type="Gene3D" id="2.160.20.10">
    <property type="entry name" value="Single-stranded right-handed beta-helix, Pectin lyase-like"/>
    <property type="match status" value="2"/>
</dbReference>
<keyword evidence="3" id="KW-1185">Reference proteome</keyword>
<dbReference type="InterPro" id="IPR035986">
    <property type="entry name" value="PKD_dom_sf"/>
</dbReference>
<dbReference type="SUPFAM" id="SSF51126">
    <property type="entry name" value="Pectin lyase-like"/>
    <property type="match status" value="2"/>
</dbReference>
<evidence type="ECO:0000259" key="1">
    <source>
        <dbReference type="SMART" id="SM00089"/>
    </source>
</evidence>
<dbReference type="NCBIfam" id="NF045639">
    <property type="entry name" value="GCX_COOH"/>
    <property type="match status" value="1"/>
</dbReference>
<dbReference type="SMART" id="SM00089">
    <property type="entry name" value="PKD"/>
    <property type="match status" value="4"/>
</dbReference>
<proteinExistence type="predicted"/>
<feature type="domain" description="PKD/Chitinase" evidence="1">
    <location>
        <begin position="1047"/>
        <end position="1123"/>
    </location>
</feature>
<dbReference type="InterPro" id="IPR039448">
    <property type="entry name" value="Beta_helix"/>
</dbReference>
<dbReference type="InterPro" id="IPR055015">
    <property type="entry name" value="GCX_COOH"/>
</dbReference>
<feature type="domain" description="PKD/Chitinase" evidence="1">
    <location>
        <begin position="1203"/>
        <end position="1279"/>
    </location>
</feature>
<dbReference type="InterPro" id="IPR011050">
    <property type="entry name" value="Pectin_lyase_fold/virulence"/>
</dbReference>
<dbReference type="InterPro" id="IPR012334">
    <property type="entry name" value="Pectin_lyas_fold"/>
</dbReference>
<dbReference type="PANTHER" id="PTHR11319:SF35">
    <property type="entry name" value="OUTER MEMBRANE PROTEIN PMPC-RELATED"/>
    <property type="match status" value="1"/>
</dbReference>
<evidence type="ECO:0000313" key="3">
    <source>
        <dbReference type="Proteomes" id="UP000251993"/>
    </source>
</evidence>
<gene>
    <name evidence="2" type="ORF">DR864_02520</name>
</gene>
<feature type="domain" description="PKD/Chitinase" evidence="1">
    <location>
        <begin position="1125"/>
        <end position="1201"/>
    </location>
</feature>
<dbReference type="OrthoDB" id="960258at2"/>
<evidence type="ECO:0000313" key="2">
    <source>
        <dbReference type="EMBL" id="AXE16681.1"/>
    </source>
</evidence>
<dbReference type="InterPro" id="IPR013783">
    <property type="entry name" value="Ig-like_fold"/>
</dbReference>
<protein>
    <recommendedName>
        <fullName evidence="1">PKD/Chitinase domain-containing protein</fullName>
    </recommendedName>
</protein>
<dbReference type="SUPFAM" id="SSF49299">
    <property type="entry name" value="PKD domain"/>
    <property type="match status" value="1"/>
</dbReference>
<organism evidence="2 3">
    <name type="scientific">Runella rosea</name>
    <dbReference type="NCBI Taxonomy" id="2259595"/>
    <lineage>
        <taxon>Bacteria</taxon>
        <taxon>Pseudomonadati</taxon>
        <taxon>Bacteroidota</taxon>
        <taxon>Cytophagia</taxon>
        <taxon>Cytophagales</taxon>
        <taxon>Spirosomataceae</taxon>
        <taxon>Runella</taxon>
    </lineage>
</organism>
<feature type="domain" description="PKD/Chitinase" evidence="1">
    <location>
        <begin position="964"/>
        <end position="1045"/>
    </location>
</feature>
<dbReference type="KEGG" id="run:DR864_02520"/>
<dbReference type="Pfam" id="PF13229">
    <property type="entry name" value="Beta_helix"/>
    <property type="match status" value="1"/>
</dbReference>